<keyword evidence="8 10" id="KW-0472">Membrane</keyword>
<dbReference type="PANTHER" id="PTHR30329:SF21">
    <property type="entry name" value="LIPOPROTEIN YIAD-RELATED"/>
    <property type="match status" value="1"/>
</dbReference>
<comment type="subcellular location">
    <subcellularLocation>
        <location evidence="1">Cell outer membrane</location>
        <topology evidence="1">Multi-pass membrane protein</topology>
    </subcellularLocation>
</comment>
<comment type="caution">
    <text evidence="13">The sequence shown here is derived from an EMBL/GenBank/DDBJ whole genome shotgun (WGS) entry which is preliminary data.</text>
</comment>
<evidence type="ECO:0000313" key="13">
    <source>
        <dbReference type="EMBL" id="MBP0463490.1"/>
    </source>
</evidence>
<dbReference type="InterPro" id="IPR006664">
    <property type="entry name" value="OMP_bac"/>
</dbReference>
<keyword evidence="6" id="KW-0406">Ion transport</keyword>
<sequence>MNSKKALLLATVMAMPAAAAIAQPVTGLYIAGGAGMNWLTDSDGGNLQSFIDSSNVNPNNLGLTPSGGFNASFSLGFVGLISVGYGFGNGFRVELEGNYRQNEVDQVSATGFSGNSGGTARTYGVMANVLYDFGATSRWAVQPYVGLGAGYAVHDYDNVSLRGRTTAGTTVPQFRIDDSDGRFAYQAILGLGLPISSVPGLALTAEYRFFGMLSPEFSATATNAIGVTQRSNVEVDAFNHSVLLGVRYNFGQAAPAAGPVAAAAPAPARTFLVFFDWNRSDLTARTRQIIAEAAQARGRQQVTRIEVTGHTDTSGSPQYNQGLSVRRANAVAAELVRLGVPRGEITARGVGEGQLLVPTADNTREPQNRRVEIVLL</sequence>
<dbReference type="Gene3D" id="3.30.1330.60">
    <property type="entry name" value="OmpA-like domain"/>
    <property type="match status" value="1"/>
</dbReference>
<evidence type="ECO:0000259" key="12">
    <source>
        <dbReference type="PROSITE" id="PS51123"/>
    </source>
</evidence>
<dbReference type="EMBL" id="JAGIYZ010000004">
    <property type="protein sequence ID" value="MBP0463490.1"/>
    <property type="molecule type" value="Genomic_DNA"/>
</dbReference>
<dbReference type="InterPro" id="IPR006665">
    <property type="entry name" value="OmpA-like"/>
</dbReference>
<evidence type="ECO:0000256" key="9">
    <source>
        <dbReference type="ARBA" id="ARBA00023237"/>
    </source>
</evidence>
<evidence type="ECO:0000256" key="4">
    <source>
        <dbReference type="ARBA" id="ARBA00022692"/>
    </source>
</evidence>
<name>A0ABS4AQ57_9PROT</name>
<protein>
    <submittedName>
        <fullName evidence="13">OmpA family protein</fullName>
    </submittedName>
</protein>
<feature type="chain" id="PRO_5046819497" evidence="11">
    <location>
        <begin position="23"/>
        <end position="376"/>
    </location>
</feature>
<keyword evidence="4" id="KW-0812">Transmembrane</keyword>
<dbReference type="SUPFAM" id="SSF103088">
    <property type="entry name" value="OmpA-like"/>
    <property type="match status" value="1"/>
</dbReference>
<gene>
    <name evidence="13" type="ORF">J5Y09_06180</name>
</gene>
<dbReference type="InterPro" id="IPR050330">
    <property type="entry name" value="Bact_OuterMem_StrucFunc"/>
</dbReference>
<feature type="domain" description="OmpA-like" evidence="12">
    <location>
        <begin position="262"/>
        <end position="376"/>
    </location>
</feature>
<keyword evidence="5 11" id="KW-0732">Signal</keyword>
<dbReference type="Pfam" id="PF13505">
    <property type="entry name" value="OMP_b-brl"/>
    <property type="match status" value="1"/>
</dbReference>
<evidence type="ECO:0000256" key="2">
    <source>
        <dbReference type="ARBA" id="ARBA00022448"/>
    </source>
</evidence>
<keyword evidence="2" id="KW-0813">Transport</keyword>
<proteinExistence type="predicted"/>
<evidence type="ECO:0000256" key="5">
    <source>
        <dbReference type="ARBA" id="ARBA00022729"/>
    </source>
</evidence>
<evidence type="ECO:0000256" key="6">
    <source>
        <dbReference type="ARBA" id="ARBA00023065"/>
    </source>
</evidence>
<organism evidence="13 14">
    <name type="scientific">Roseomonas nitratireducens</name>
    <dbReference type="NCBI Taxonomy" id="2820810"/>
    <lineage>
        <taxon>Bacteria</taxon>
        <taxon>Pseudomonadati</taxon>
        <taxon>Pseudomonadota</taxon>
        <taxon>Alphaproteobacteria</taxon>
        <taxon>Acetobacterales</taxon>
        <taxon>Roseomonadaceae</taxon>
        <taxon>Roseomonas</taxon>
    </lineage>
</organism>
<dbReference type="SUPFAM" id="SSF56925">
    <property type="entry name" value="OMPA-like"/>
    <property type="match status" value="1"/>
</dbReference>
<reference evidence="13 14" key="1">
    <citation type="submission" date="2021-03" db="EMBL/GenBank/DDBJ databases">
        <authorList>
            <person name="So Y."/>
        </authorList>
    </citation>
    <scope>NUCLEOTIDE SEQUENCE [LARGE SCALE GENOMIC DNA]</scope>
    <source>
        <strain evidence="13 14">PWR1</strain>
    </source>
</reference>
<dbReference type="InterPro" id="IPR027385">
    <property type="entry name" value="Beta-barrel_OMP"/>
</dbReference>
<dbReference type="PANTHER" id="PTHR30329">
    <property type="entry name" value="STATOR ELEMENT OF FLAGELLAR MOTOR COMPLEX"/>
    <property type="match status" value="1"/>
</dbReference>
<dbReference type="Gene3D" id="2.40.160.20">
    <property type="match status" value="1"/>
</dbReference>
<dbReference type="InterPro" id="IPR011250">
    <property type="entry name" value="OMP/PagP_B-barrel"/>
</dbReference>
<dbReference type="RefSeq" id="WP_209350880.1">
    <property type="nucleotide sequence ID" value="NZ_JAGIYZ010000004.1"/>
</dbReference>
<evidence type="ECO:0000256" key="7">
    <source>
        <dbReference type="ARBA" id="ARBA00023114"/>
    </source>
</evidence>
<dbReference type="PRINTS" id="PR01021">
    <property type="entry name" value="OMPADOMAIN"/>
</dbReference>
<evidence type="ECO:0000256" key="10">
    <source>
        <dbReference type="PROSITE-ProRule" id="PRU00473"/>
    </source>
</evidence>
<keyword evidence="3" id="KW-1134">Transmembrane beta strand</keyword>
<dbReference type="CDD" id="cd07185">
    <property type="entry name" value="OmpA_C-like"/>
    <property type="match status" value="1"/>
</dbReference>
<keyword evidence="14" id="KW-1185">Reference proteome</keyword>
<accession>A0ABS4AQ57</accession>
<dbReference type="Pfam" id="PF00691">
    <property type="entry name" value="OmpA"/>
    <property type="match status" value="1"/>
</dbReference>
<feature type="signal peptide" evidence="11">
    <location>
        <begin position="1"/>
        <end position="22"/>
    </location>
</feature>
<evidence type="ECO:0000313" key="14">
    <source>
        <dbReference type="Proteomes" id="UP000680815"/>
    </source>
</evidence>
<evidence type="ECO:0000256" key="1">
    <source>
        <dbReference type="ARBA" id="ARBA00004571"/>
    </source>
</evidence>
<dbReference type="Proteomes" id="UP000680815">
    <property type="component" value="Unassembled WGS sequence"/>
</dbReference>
<keyword evidence="7" id="KW-0626">Porin</keyword>
<dbReference type="InterPro" id="IPR036737">
    <property type="entry name" value="OmpA-like_sf"/>
</dbReference>
<keyword evidence="9" id="KW-0998">Cell outer membrane</keyword>
<dbReference type="PROSITE" id="PS51123">
    <property type="entry name" value="OMPA_2"/>
    <property type="match status" value="1"/>
</dbReference>
<evidence type="ECO:0000256" key="11">
    <source>
        <dbReference type="SAM" id="SignalP"/>
    </source>
</evidence>
<evidence type="ECO:0000256" key="3">
    <source>
        <dbReference type="ARBA" id="ARBA00022452"/>
    </source>
</evidence>
<evidence type="ECO:0000256" key="8">
    <source>
        <dbReference type="ARBA" id="ARBA00023136"/>
    </source>
</evidence>